<keyword evidence="3" id="KW-1185">Reference proteome</keyword>
<keyword evidence="1" id="KW-0472">Membrane</keyword>
<protein>
    <submittedName>
        <fullName evidence="2">Oligosaccharide repeat unit polymerase</fullName>
    </submittedName>
</protein>
<reference evidence="2" key="1">
    <citation type="submission" date="2016-10" db="EMBL/GenBank/DDBJ databases">
        <authorList>
            <person name="Varghese N."/>
            <person name="Submissions S."/>
        </authorList>
    </citation>
    <scope>NUCLEOTIDE SEQUENCE [LARGE SCALE GENOMIC DNA]</scope>
    <source>
        <strain evidence="2">LMG 25555</strain>
    </source>
</reference>
<comment type="caution">
    <text evidence="2">The sequence shown here is derived from an EMBL/GenBank/DDBJ whole genome shotgun (WGS) entry which is preliminary data.</text>
</comment>
<feature type="transmembrane region" description="Helical" evidence="1">
    <location>
        <begin position="97"/>
        <end position="118"/>
    </location>
</feature>
<feature type="transmembrane region" description="Helical" evidence="1">
    <location>
        <begin position="277"/>
        <end position="294"/>
    </location>
</feature>
<feature type="transmembrane region" description="Helical" evidence="1">
    <location>
        <begin position="165"/>
        <end position="183"/>
    </location>
</feature>
<dbReference type="Proteomes" id="UP000183613">
    <property type="component" value="Unassembled WGS sequence"/>
</dbReference>
<evidence type="ECO:0000313" key="3">
    <source>
        <dbReference type="Proteomes" id="UP000183613"/>
    </source>
</evidence>
<dbReference type="AlphaFoldDB" id="A0A0J6GGC8"/>
<keyword evidence="1" id="KW-1133">Transmembrane helix</keyword>
<accession>A0A0J6GGC8</accession>
<feature type="transmembrane region" description="Helical" evidence="1">
    <location>
        <begin position="374"/>
        <end position="393"/>
    </location>
</feature>
<feature type="transmembrane region" description="Helical" evidence="1">
    <location>
        <begin position="20"/>
        <end position="45"/>
    </location>
</feature>
<dbReference type="NCBIfam" id="TIGR04370">
    <property type="entry name" value="glyco_rpt_poly"/>
    <property type="match status" value="1"/>
</dbReference>
<dbReference type="EMBL" id="FNUD01000002">
    <property type="protein sequence ID" value="SEE92070.1"/>
    <property type="molecule type" value="Genomic_DNA"/>
</dbReference>
<feature type="transmembrane region" description="Helical" evidence="1">
    <location>
        <begin position="65"/>
        <end position="85"/>
    </location>
</feature>
<feature type="transmembrane region" description="Helical" evidence="1">
    <location>
        <begin position="314"/>
        <end position="338"/>
    </location>
</feature>
<feature type="transmembrane region" description="Helical" evidence="1">
    <location>
        <begin position="350"/>
        <end position="368"/>
    </location>
</feature>
<dbReference type="RefSeq" id="WP_048358192.1">
    <property type="nucleotide sequence ID" value="NZ_FNUD01000002.1"/>
</dbReference>
<feature type="transmembrane region" description="Helical" evidence="1">
    <location>
        <begin position="138"/>
        <end position="158"/>
    </location>
</feature>
<organism evidence="2 3">
    <name type="scientific">Pseudomonas deceptionensis</name>
    <dbReference type="NCBI Taxonomy" id="882211"/>
    <lineage>
        <taxon>Bacteria</taxon>
        <taxon>Pseudomonadati</taxon>
        <taxon>Pseudomonadota</taxon>
        <taxon>Gammaproteobacteria</taxon>
        <taxon>Pseudomonadales</taxon>
        <taxon>Pseudomonadaceae</taxon>
        <taxon>Pseudomonas</taxon>
    </lineage>
</organism>
<feature type="transmembrane region" description="Helical" evidence="1">
    <location>
        <begin position="189"/>
        <end position="208"/>
    </location>
</feature>
<feature type="transmembrane region" description="Helical" evidence="1">
    <location>
        <begin position="245"/>
        <end position="265"/>
    </location>
</feature>
<evidence type="ECO:0000256" key="1">
    <source>
        <dbReference type="SAM" id="Phobius"/>
    </source>
</evidence>
<keyword evidence="1" id="KW-0812">Transmembrane</keyword>
<evidence type="ECO:0000313" key="2">
    <source>
        <dbReference type="EMBL" id="SEE92070.1"/>
    </source>
</evidence>
<dbReference type="PATRIC" id="fig|882211.3.peg.229"/>
<name>A0A0J6GGC8_PSEDM</name>
<sequence>MTNPKPFIYNCNSHPRKRNILVISAMALGIIYYLILPVILSDYYYSKNFPLAKLISGYADQLDKTSYFTILALYFIFFILGFTSLRTKRHAYTHTKNSGIVFYALISLLVIFQLYSYYALRSYSFKGYAGINWNETNSAKSFLSGLNIIYTTLAVFFYTSNQMKNFRIILLLLLANSVFLLGLGGRMFVLPAVLAFLYIAFLSTRNIILSKKMILIFMAVPAIASTILLIGLLRQGDDINSDGLSFILLAEVFFTWIGAGSFIQYNSLPYFAFPKELIASFLAMIPSVIWPSKLEFISKFSSGFYYDNPVGATSIVYVMLANFGVVGSAFACFILGTILKFLSNGSTKNALRMSYFISILSLMPFMFFRSNSTLFLNCALSQAVIIPSALLIISNKIENLLKAPKGRSLRALRSLDH</sequence>
<proteinExistence type="predicted"/>
<feature type="transmembrane region" description="Helical" evidence="1">
    <location>
        <begin position="215"/>
        <end position="233"/>
    </location>
</feature>
<gene>
    <name evidence="2" type="ORF">SAMN04489800_2841</name>
</gene>